<reference evidence="2 3" key="1">
    <citation type="submission" date="2018-06" db="EMBL/GenBank/DDBJ databases">
        <authorList>
            <consortium name="Pathogen Informatics"/>
            <person name="Doyle S."/>
        </authorList>
    </citation>
    <scope>NUCLEOTIDE SEQUENCE [LARGE SCALE GENOMIC DNA]</scope>
    <source>
        <strain evidence="2 3">NCTC13294</strain>
    </source>
</reference>
<gene>
    <name evidence="2" type="ORF">NCTC13294_02638</name>
</gene>
<dbReference type="AlphaFoldDB" id="A0A381EFM8"/>
<dbReference type="Proteomes" id="UP000254572">
    <property type="component" value="Unassembled WGS sequence"/>
</dbReference>
<keyword evidence="3" id="KW-1185">Reference proteome</keyword>
<accession>A0A381EFM8</accession>
<evidence type="ECO:0000313" key="2">
    <source>
        <dbReference type="EMBL" id="SUX25749.1"/>
    </source>
</evidence>
<dbReference type="InterPro" id="IPR020300">
    <property type="entry name" value="DUF2644"/>
</dbReference>
<dbReference type="Pfam" id="PF10841">
    <property type="entry name" value="DUF2644"/>
    <property type="match status" value="1"/>
</dbReference>
<organism evidence="2 3">
    <name type="scientific">Cardiobacterium valvarum</name>
    <dbReference type="NCBI Taxonomy" id="194702"/>
    <lineage>
        <taxon>Bacteria</taxon>
        <taxon>Pseudomonadati</taxon>
        <taxon>Pseudomonadota</taxon>
        <taxon>Gammaproteobacteria</taxon>
        <taxon>Cardiobacteriales</taxon>
        <taxon>Cardiobacteriaceae</taxon>
        <taxon>Cardiobacterium</taxon>
    </lineage>
</organism>
<evidence type="ECO:0000313" key="3">
    <source>
        <dbReference type="Proteomes" id="UP000254572"/>
    </source>
</evidence>
<keyword evidence="1" id="KW-0472">Membrane</keyword>
<dbReference type="OrthoDB" id="5682357at2"/>
<name>A0A381EFM8_9GAMM</name>
<feature type="transmembrane region" description="Helical" evidence="1">
    <location>
        <begin position="20"/>
        <end position="40"/>
    </location>
</feature>
<proteinExistence type="predicted"/>
<sequence>MSPRVLELVSNSDGRLSTTATVQLCGFAVLALVLLVSVILDRASATDLYAWFAAYCGGLTVSKGAVTAYRERNKGGNDDA</sequence>
<evidence type="ECO:0000256" key="1">
    <source>
        <dbReference type="SAM" id="Phobius"/>
    </source>
</evidence>
<dbReference type="EMBL" id="UFUW01000001">
    <property type="protein sequence ID" value="SUX25749.1"/>
    <property type="molecule type" value="Genomic_DNA"/>
</dbReference>
<keyword evidence="1" id="KW-0812">Transmembrane</keyword>
<dbReference type="RefSeq" id="WP_115612679.1">
    <property type="nucleotide sequence ID" value="NZ_JBHLZC010000001.1"/>
</dbReference>
<protein>
    <submittedName>
        <fullName evidence="2">Protein of uncharacterized function (DUF2644)</fullName>
    </submittedName>
</protein>
<keyword evidence="1" id="KW-1133">Transmembrane helix</keyword>